<reference evidence="3" key="1">
    <citation type="submission" date="2023-11" db="UniProtKB">
        <authorList>
            <consortium name="WormBaseParasite"/>
        </authorList>
    </citation>
    <scope>IDENTIFICATION</scope>
</reference>
<evidence type="ECO:0000313" key="3">
    <source>
        <dbReference type="WBParaSite" id="SMRG1_91710.1"/>
    </source>
</evidence>
<proteinExistence type="predicted"/>
<feature type="compositionally biased region" description="Gly residues" evidence="1">
    <location>
        <begin position="132"/>
        <end position="143"/>
    </location>
</feature>
<feature type="region of interest" description="Disordered" evidence="1">
    <location>
        <begin position="122"/>
        <end position="143"/>
    </location>
</feature>
<dbReference type="WBParaSite" id="SMRG1_91710.1">
    <property type="protein sequence ID" value="SMRG1_91710.1"/>
    <property type="gene ID" value="SMRG1_91710"/>
</dbReference>
<sequence>MTLTAWNTLPISTVDVNNLLNTDFNMYTTEPLLPEEWVKFQRILVGNWTDEKPYEVKSRELCPEKQNNTQRAPLSIANVNHKLSSTGSSGNRVHKRRPNSICTQNYLRNTLRIWMSGKENKQKFSKSVRDGSGYGYVQGQHNG</sequence>
<evidence type="ECO:0000313" key="2">
    <source>
        <dbReference type="Proteomes" id="UP000050790"/>
    </source>
</evidence>
<organism evidence="2 3">
    <name type="scientific">Schistosoma margrebowiei</name>
    <dbReference type="NCBI Taxonomy" id="48269"/>
    <lineage>
        <taxon>Eukaryota</taxon>
        <taxon>Metazoa</taxon>
        <taxon>Spiralia</taxon>
        <taxon>Lophotrochozoa</taxon>
        <taxon>Platyhelminthes</taxon>
        <taxon>Trematoda</taxon>
        <taxon>Digenea</taxon>
        <taxon>Strigeidida</taxon>
        <taxon>Schistosomatoidea</taxon>
        <taxon>Schistosomatidae</taxon>
        <taxon>Schistosoma</taxon>
    </lineage>
</organism>
<protein>
    <submittedName>
        <fullName evidence="3">Uncharacterized protein</fullName>
    </submittedName>
</protein>
<name>A0AA85AL67_9TREM</name>
<accession>A0AA85AL67</accession>
<dbReference type="Proteomes" id="UP000050790">
    <property type="component" value="Unassembled WGS sequence"/>
</dbReference>
<evidence type="ECO:0000256" key="1">
    <source>
        <dbReference type="SAM" id="MobiDB-lite"/>
    </source>
</evidence>
<dbReference type="AlphaFoldDB" id="A0AA85AL67"/>